<dbReference type="EMBL" id="CAUWAG010000012">
    <property type="protein sequence ID" value="CAJ2509576.1"/>
    <property type="molecule type" value="Genomic_DNA"/>
</dbReference>
<organism evidence="5 6">
    <name type="scientific">Anthostomella pinea</name>
    <dbReference type="NCBI Taxonomy" id="933095"/>
    <lineage>
        <taxon>Eukaryota</taxon>
        <taxon>Fungi</taxon>
        <taxon>Dikarya</taxon>
        <taxon>Ascomycota</taxon>
        <taxon>Pezizomycotina</taxon>
        <taxon>Sordariomycetes</taxon>
        <taxon>Xylariomycetidae</taxon>
        <taxon>Xylariales</taxon>
        <taxon>Xylariaceae</taxon>
        <taxon>Anthostomella</taxon>
    </lineage>
</organism>
<evidence type="ECO:0000259" key="4">
    <source>
        <dbReference type="PROSITE" id="PS51819"/>
    </source>
</evidence>
<dbReference type="Proteomes" id="UP001295740">
    <property type="component" value="Unassembled WGS sequence"/>
</dbReference>
<feature type="region of interest" description="Disordered" evidence="3">
    <location>
        <begin position="197"/>
        <end position="229"/>
    </location>
</feature>
<protein>
    <submittedName>
        <fullName evidence="5">Uu.00g146020.m01.CDS01</fullName>
    </submittedName>
</protein>
<evidence type="ECO:0000256" key="3">
    <source>
        <dbReference type="SAM" id="MobiDB-lite"/>
    </source>
</evidence>
<dbReference type="InterPro" id="IPR050383">
    <property type="entry name" value="GlyoxalaseI/FosfomycinResist"/>
</dbReference>
<dbReference type="PANTHER" id="PTHR21366:SF14">
    <property type="entry name" value="GLYOXALASE DOMAIN-CONTAINING PROTEIN 5"/>
    <property type="match status" value="1"/>
</dbReference>
<feature type="compositionally biased region" description="Low complexity" evidence="3">
    <location>
        <begin position="86"/>
        <end position="109"/>
    </location>
</feature>
<dbReference type="InterPro" id="IPR004360">
    <property type="entry name" value="Glyas_Fos-R_dOase_dom"/>
</dbReference>
<dbReference type="InterPro" id="IPR018146">
    <property type="entry name" value="Glyoxalase_1_CS"/>
</dbReference>
<dbReference type="SUPFAM" id="SSF54593">
    <property type="entry name" value="Glyoxalase/Bleomycin resistance protein/Dihydroxybiphenyl dioxygenase"/>
    <property type="match status" value="1"/>
</dbReference>
<dbReference type="PANTHER" id="PTHR21366">
    <property type="entry name" value="GLYOXALASE FAMILY PROTEIN"/>
    <property type="match status" value="1"/>
</dbReference>
<dbReference type="Pfam" id="PF00903">
    <property type="entry name" value="Glyoxalase"/>
    <property type="match status" value="1"/>
</dbReference>
<keyword evidence="2" id="KW-0479">Metal-binding</keyword>
<reference evidence="5" key="1">
    <citation type="submission" date="2023-10" db="EMBL/GenBank/DDBJ databases">
        <authorList>
            <person name="Hackl T."/>
        </authorList>
    </citation>
    <scope>NUCLEOTIDE SEQUENCE</scope>
</reference>
<comment type="similarity">
    <text evidence="1">Belongs to the glyoxalase I family.</text>
</comment>
<dbReference type="PROSITE" id="PS51819">
    <property type="entry name" value="VOC"/>
    <property type="match status" value="1"/>
</dbReference>
<dbReference type="InterPro" id="IPR037523">
    <property type="entry name" value="VOC_core"/>
</dbReference>
<evidence type="ECO:0000256" key="1">
    <source>
        <dbReference type="ARBA" id="ARBA00010363"/>
    </source>
</evidence>
<comment type="caution">
    <text evidence="5">The sequence shown here is derived from an EMBL/GenBank/DDBJ whole genome shotgun (WGS) entry which is preliminary data.</text>
</comment>
<name>A0AAI8VR85_9PEZI</name>
<keyword evidence="6" id="KW-1185">Reference proteome</keyword>
<feature type="compositionally biased region" description="Gly residues" evidence="3">
    <location>
        <begin position="205"/>
        <end position="221"/>
    </location>
</feature>
<sequence length="229" mass="24090">MPTAFLSRALPRGSTTSISSLRHAARITPIPISNTFAYRTPTTSSTSHPPGALATARSLDHVVLTVSSLRATIDFYTQTLGMKHSTFPSTPQSQTPSSSSSSQSTTSTPNRHALHFGLQKINLHEAGHEFEPKAQAALPGTADLCFLVDEDVDGVRDRLRRRGVEVLEGGEVVRRTGARGALRSVYVRDPDGNLIELSNEMGQESGSGVGGSGRGGVGVGGDDAVPTPS</sequence>
<dbReference type="Gene3D" id="3.10.180.10">
    <property type="entry name" value="2,3-Dihydroxybiphenyl 1,2-Dioxygenase, domain 1"/>
    <property type="match status" value="1"/>
</dbReference>
<dbReference type="PROSITE" id="PS00934">
    <property type="entry name" value="GLYOXALASE_I_1"/>
    <property type="match status" value="1"/>
</dbReference>
<dbReference type="GO" id="GO:0004462">
    <property type="term" value="F:lactoylglutathione lyase activity"/>
    <property type="evidence" value="ECO:0007669"/>
    <property type="project" value="InterPro"/>
</dbReference>
<accession>A0AAI8VR85</accession>
<dbReference type="InterPro" id="IPR029068">
    <property type="entry name" value="Glyas_Bleomycin-R_OHBP_Dase"/>
</dbReference>
<evidence type="ECO:0000313" key="5">
    <source>
        <dbReference type="EMBL" id="CAJ2509576.1"/>
    </source>
</evidence>
<dbReference type="GO" id="GO:0046872">
    <property type="term" value="F:metal ion binding"/>
    <property type="evidence" value="ECO:0007669"/>
    <property type="project" value="UniProtKB-KW"/>
</dbReference>
<evidence type="ECO:0000313" key="6">
    <source>
        <dbReference type="Proteomes" id="UP001295740"/>
    </source>
</evidence>
<dbReference type="CDD" id="cd07253">
    <property type="entry name" value="GLOD5"/>
    <property type="match status" value="1"/>
</dbReference>
<proteinExistence type="inferred from homology"/>
<gene>
    <name evidence="5" type="ORF">KHLLAP_LOCUS10044</name>
</gene>
<dbReference type="AlphaFoldDB" id="A0AAI8VR85"/>
<evidence type="ECO:0000256" key="2">
    <source>
        <dbReference type="ARBA" id="ARBA00022723"/>
    </source>
</evidence>
<feature type="region of interest" description="Disordered" evidence="3">
    <location>
        <begin position="86"/>
        <end position="110"/>
    </location>
</feature>
<feature type="domain" description="VOC" evidence="4">
    <location>
        <begin position="58"/>
        <end position="200"/>
    </location>
</feature>